<reference evidence="2" key="1">
    <citation type="submission" date="2025-08" db="UniProtKB">
        <authorList>
            <consortium name="Ensembl"/>
        </authorList>
    </citation>
    <scope>IDENTIFICATION</scope>
</reference>
<dbReference type="AlphaFoldDB" id="A0A8B9IP99"/>
<name>A0A8B9IP99_ANSCY</name>
<keyword evidence="3" id="KW-1185">Reference proteome</keyword>
<keyword evidence="1" id="KW-1133">Transmembrane helix</keyword>
<evidence type="ECO:0000313" key="2">
    <source>
        <dbReference type="Ensembl" id="ENSACDP00005022230.1"/>
    </source>
</evidence>
<dbReference type="Proteomes" id="UP000694521">
    <property type="component" value="Unplaced"/>
</dbReference>
<protein>
    <submittedName>
        <fullName evidence="2">Uncharacterized protein</fullName>
    </submittedName>
</protein>
<evidence type="ECO:0000313" key="3">
    <source>
        <dbReference type="Proteomes" id="UP000694521"/>
    </source>
</evidence>
<dbReference type="Ensembl" id="ENSACDT00005026598.1">
    <property type="protein sequence ID" value="ENSACDP00005022230.1"/>
    <property type="gene ID" value="ENSACDG00005016104.1"/>
</dbReference>
<proteinExistence type="predicted"/>
<keyword evidence="1" id="KW-0812">Transmembrane</keyword>
<organism evidence="2 3">
    <name type="scientific">Anser cygnoides</name>
    <name type="common">Swan goose</name>
    <dbReference type="NCBI Taxonomy" id="8845"/>
    <lineage>
        <taxon>Eukaryota</taxon>
        <taxon>Metazoa</taxon>
        <taxon>Chordata</taxon>
        <taxon>Craniata</taxon>
        <taxon>Vertebrata</taxon>
        <taxon>Euteleostomi</taxon>
        <taxon>Archelosauria</taxon>
        <taxon>Archosauria</taxon>
        <taxon>Dinosauria</taxon>
        <taxon>Saurischia</taxon>
        <taxon>Theropoda</taxon>
        <taxon>Coelurosauria</taxon>
        <taxon>Aves</taxon>
        <taxon>Neognathae</taxon>
        <taxon>Galloanserae</taxon>
        <taxon>Anseriformes</taxon>
        <taxon>Anatidae</taxon>
        <taxon>Anserinae</taxon>
        <taxon>Anser</taxon>
    </lineage>
</organism>
<feature type="transmembrane region" description="Helical" evidence="1">
    <location>
        <begin position="67"/>
        <end position="93"/>
    </location>
</feature>
<keyword evidence="1" id="KW-0472">Membrane</keyword>
<sequence>NLRLVLNAPSRGFQLLLADFCCCNTCWKLIRRMFSPDGRCSPGDGTERNREQCSASQLVSAFDSLLFPYQLCSGLLGALIISSSFSLFILGLLPRERRTSRA</sequence>
<reference evidence="2" key="2">
    <citation type="submission" date="2025-09" db="UniProtKB">
        <authorList>
            <consortium name="Ensembl"/>
        </authorList>
    </citation>
    <scope>IDENTIFICATION</scope>
</reference>
<accession>A0A8B9IP99</accession>
<evidence type="ECO:0000256" key="1">
    <source>
        <dbReference type="SAM" id="Phobius"/>
    </source>
</evidence>